<dbReference type="EMBL" id="VLKQ01000002">
    <property type="protein sequence ID" value="TWI14719.1"/>
    <property type="molecule type" value="Genomic_DNA"/>
</dbReference>
<feature type="signal peptide" evidence="1">
    <location>
        <begin position="1"/>
        <end position="18"/>
    </location>
</feature>
<dbReference type="Proteomes" id="UP000319848">
    <property type="component" value="Unassembled WGS sequence"/>
</dbReference>
<name>A0A562M447_9FLAO</name>
<dbReference type="RefSeq" id="WP_035117766.1">
    <property type="nucleotide sequence ID" value="NZ_AVBI01000014.1"/>
</dbReference>
<feature type="chain" id="PRO_5021942455" description="Carboxypeptidase-like protein" evidence="1">
    <location>
        <begin position="19"/>
        <end position="240"/>
    </location>
</feature>
<organism evidence="2 3">
    <name type="scientific">Flavobacterium cauense R2A-7</name>
    <dbReference type="NCBI Taxonomy" id="1341154"/>
    <lineage>
        <taxon>Bacteria</taxon>
        <taxon>Pseudomonadati</taxon>
        <taxon>Bacteroidota</taxon>
        <taxon>Flavobacteriia</taxon>
        <taxon>Flavobacteriales</taxon>
        <taxon>Flavobacteriaceae</taxon>
        <taxon>Flavobacterium</taxon>
    </lineage>
</organism>
<accession>A0A562M447</accession>
<evidence type="ECO:0008006" key="4">
    <source>
        <dbReference type="Google" id="ProtNLM"/>
    </source>
</evidence>
<proteinExistence type="predicted"/>
<dbReference type="OrthoDB" id="1427655at2"/>
<keyword evidence="3" id="KW-1185">Reference proteome</keyword>
<protein>
    <recommendedName>
        <fullName evidence="4">Carboxypeptidase-like protein</fullName>
    </recommendedName>
</protein>
<evidence type="ECO:0000313" key="2">
    <source>
        <dbReference type="EMBL" id="TWI14719.1"/>
    </source>
</evidence>
<sequence>MRNKLLFFFILISSVSWSQNLKVLKGQIVAKTREVKGISITNLSSNRTVVSEEKGLFLITAKTGDTLLFTAVQLQPRKIVLGKEDFDYLTFFVSMNVKVIRLNEIIIEKSNITAESLGLVPKGIKTQSQEERAVRRYYTAQTGPLQALIYAIDGTAKRRKKEIIAVVGHQRLQHKLELMFNQSYFVDELKIPSEHLFGFYVFASENQGLANVMQQKNKWLIKFELIKIASEYIKLLSGEN</sequence>
<evidence type="ECO:0000256" key="1">
    <source>
        <dbReference type="SAM" id="SignalP"/>
    </source>
</evidence>
<dbReference type="AlphaFoldDB" id="A0A562M447"/>
<comment type="caution">
    <text evidence="2">The sequence shown here is derived from an EMBL/GenBank/DDBJ whole genome shotgun (WGS) entry which is preliminary data.</text>
</comment>
<reference evidence="2 3" key="1">
    <citation type="journal article" date="2015" name="Stand. Genomic Sci.">
        <title>Genomic Encyclopedia of Bacterial and Archaeal Type Strains, Phase III: the genomes of soil and plant-associated and newly described type strains.</title>
        <authorList>
            <person name="Whitman W.B."/>
            <person name="Woyke T."/>
            <person name="Klenk H.P."/>
            <person name="Zhou Y."/>
            <person name="Lilburn T.G."/>
            <person name="Beck B.J."/>
            <person name="De Vos P."/>
            <person name="Vandamme P."/>
            <person name="Eisen J.A."/>
            <person name="Garrity G."/>
            <person name="Hugenholtz P."/>
            <person name="Kyrpides N.C."/>
        </authorList>
    </citation>
    <scope>NUCLEOTIDE SEQUENCE [LARGE SCALE GENOMIC DNA]</scope>
    <source>
        <strain evidence="2 3">CGMCC 1.7270</strain>
    </source>
</reference>
<gene>
    <name evidence="2" type="ORF">IP98_00690</name>
</gene>
<evidence type="ECO:0000313" key="3">
    <source>
        <dbReference type="Proteomes" id="UP000319848"/>
    </source>
</evidence>
<keyword evidence="1" id="KW-0732">Signal</keyword>